<dbReference type="InterPro" id="IPR043502">
    <property type="entry name" value="DNA/RNA_pol_sf"/>
</dbReference>
<dbReference type="PANTHER" id="PTHR33050">
    <property type="entry name" value="REVERSE TRANSCRIPTASE DOMAIN-CONTAINING PROTEIN"/>
    <property type="match status" value="1"/>
</dbReference>
<keyword evidence="3" id="KW-1185">Reference proteome</keyword>
<dbReference type="Gene3D" id="3.30.420.10">
    <property type="entry name" value="Ribonuclease H-like superfamily/Ribonuclease H"/>
    <property type="match status" value="1"/>
</dbReference>
<protein>
    <submittedName>
        <fullName evidence="2">Uncharacterized protein</fullName>
    </submittedName>
</protein>
<organism evidence="2 3">
    <name type="scientific">Bodo saltans</name>
    <name type="common">Flagellated protozoan</name>
    <dbReference type="NCBI Taxonomy" id="75058"/>
    <lineage>
        <taxon>Eukaryota</taxon>
        <taxon>Discoba</taxon>
        <taxon>Euglenozoa</taxon>
        <taxon>Kinetoplastea</taxon>
        <taxon>Metakinetoplastina</taxon>
        <taxon>Eubodonida</taxon>
        <taxon>Bodonidae</taxon>
        <taxon>Bodo</taxon>
    </lineage>
</organism>
<dbReference type="InterPro" id="IPR036397">
    <property type="entry name" value="RNaseH_sf"/>
</dbReference>
<feature type="region of interest" description="Disordered" evidence="1">
    <location>
        <begin position="1"/>
        <end position="113"/>
    </location>
</feature>
<sequence length="736" mass="83789">MYCRTTDAAPRKNYATNHSTPEDCPQERGTSPQDEGHTIGVPRDPYNGAPTHQTPFARSDQPFPPTPREYGAPTAHQHRRTGMGGTNEAPQDGTQRWCGSLQSPNKQSERTFPEVHKELEKIRETLQQGDSKRTQTLAEIQQYQGAFSSTRGHISDVQGGYPIIENTQPHPTHHGRGIAELYRRQITRNRFRHLKAKLFATEYDYVNANISITVLDSADNTNKRKPRHRITTENQRPDYPLYTPKMPAINMSWAHGISELEVALKWMQQRTPYIQLLRHLPRKMRRRFENLEMIPYETQLLEADIIEPARKEEILSWCKIFRLLEPVKQRYRLIIEPRDLNDAWKLCGFPHTDLPQIEDIRELVLAADEISVADLKCYYYQLELSEQVRNCYGIQIGRKYYRLKRLPMGASISVYVAHTISQFIHRGLLPGGTRLLTYIDNWYAAGNMTKMYSRAPAILSENLVGTAVTILGLDVDTVHKTIQLGKKYARHVDFLQKAMSRDLTHTEMWKVLGVVMRYILVASRPLHDKYFMLCMIRRASRNLALDETGDLWDKPIHCSPKEKAELSALVNEACQMKKYKIVDPRAPKEPTVIFTDASAKSWGVVRIENSTLHVSSGALREMPIHEGEAQAVLEGLEECHDSNAIAIIVDNSIVAQAITKGHSSNKAVNTLCGVIAKWPVRIAVAWIPSEENWADGPSRSKPVRLAEISSLQFQPAKQWLSVCIAASPPTSFPEHM</sequence>
<dbReference type="GO" id="GO:0003676">
    <property type="term" value="F:nucleic acid binding"/>
    <property type="evidence" value="ECO:0007669"/>
    <property type="project" value="InterPro"/>
</dbReference>
<dbReference type="InterPro" id="IPR043128">
    <property type="entry name" value="Rev_trsase/Diguanyl_cyclase"/>
</dbReference>
<dbReference type="Gene3D" id="3.30.70.270">
    <property type="match status" value="1"/>
</dbReference>
<dbReference type="AlphaFoldDB" id="A0A0S4KHA8"/>
<dbReference type="InterPro" id="IPR052055">
    <property type="entry name" value="Hepadnavirus_pol/RT"/>
</dbReference>
<dbReference type="OrthoDB" id="420169at2759"/>
<reference evidence="3" key="1">
    <citation type="submission" date="2015-09" db="EMBL/GenBank/DDBJ databases">
        <authorList>
            <consortium name="Pathogen Informatics"/>
        </authorList>
    </citation>
    <scope>NUCLEOTIDE SEQUENCE [LARGE SCALE GENOMIC DNA]</scope>
    <source>
        <strain evidence="3">Lake Konstanz</strain>
    </source>
</reference>
<evidence type="ECO:0000313" key="2">
    <source>
        <dbReference type="EMBL" id="CUI11119.1"/>
    </source>
</evidence>
<gene>
    <name evidence="2" type="ORF">BSAL_50830c</name>
</gene>
<dbReference type="PANTHER" id="PTHR33050:SF7">
    <property type="entry name" value="RIBONUCLEASE H"/>
    <property type="match status" value="1"/>
</dbReference>
<dbReference type="SUPFAM" id="SSF56672">
    <property type="entry name" value="DNA/RNA polymerases"/>
    <property type="match status" value="1"/>
</dbReference>
<dbReference type="Gene3D" id="3.10.10.10">
    <property type="entry name" value="HIV Type 1 Reverse Transcriptase, subunit A, domain 1"/>
    <property type="match status" value="1"/>
</dbReference>
<accession>A0A0S4KHA8</accession>
<name>A0A0S4KHA8_BODSA</name>
<dbReference type="Proteomes" id="UP000051952">
    <property type="component" value="Unassembled WGS sequence"/>
</dbReference>
<evidence type="ECO:0000313" key="3">
    <source>
        <dbReference type="Proteomes" id="UP000051952"/>
    </source>
</evidence>
<evidence type="ECO:0000256" key="1">
    <source>
        <dbReference type="SAM" id="MobiDB-lite"/>
    </source>
</evidence>
<proteinExistence type="predicted"/>
<dbReference type="VEuPathDB" id="TriTrypDB:BSAL_50830c"/>
<dbReference type="EMBL" id="CYKH01000051">
    <property type="protein sequence ID" value="CUI11119.1"/>
    <property type="molecule type" value="Genomic_DNA"/>
</dbReference>